<dbReference type="InterPro" id="IPR043129">
    <property type="entry name" value="ATPase_NBD"/>
</dbReference>
<name>A0A5C4SZG5_9BACL</name>
<dbReference type="Pfam" id="PF00480">
    <property type="entry name" value="ROK"/>
    <property type="match status" value="1"/>
</dbReference>
<dbReference type="OrthoDB" id="9810372at2"/>
<comment type="similarity">
    <text evidence="1">Belongs to the ROK (NagC/XylR) family.</text>
</comment>
<accession>A0A5C4SZG5</accession>
<dbReference type="EMBL" id="VDCQ01000083">
    <property type="protein sequence ID" value="TNJ60497.1"/>
    <property type="molecule type" value="Genomic_DNA"/>
</dbReference>
<keyword evidence="3" id="KW-1185">Reference proteome</keyword>
<dbReference type="InterPro" id="IPR000600">
    <property type="entry name" value="ROK"/>
</dbReference>
<dbReference type="Gene3D" id="3.30.420.40">
    <property type="match status" value="2"/>
</dbReference>
<sequence length="323" mass="34131">MTTHFIGVDIGGTNIVCGLLDERLNLLRKTKKPTGAANGADYVLNLIASMIDELLAREQLTRTDLGAVGMGNPGFIDPVRGISLSSANLKWENVPVSEKLGALLGGIPVFIDNDVRMYTYGEAAAGAGRGYDHVMGITLGTGIAAAMINNGQLYYGSGFLAGELGHVPLDGESALCGCGMRGCLETIASATGIARIAREKLERGESSILAEWFPGERRNEITAADISRAYDEGDALAKEVLQFVGRHLAKGLAWAITLWSPDVIVIGGGAANAGERLLAPMRETLMPLILPMYRNRIVIKLAEMNDDAGVVGSAAFAKTRVSA</sequence>
<dbReference type="PANTHER" id="PTHR18964:SF149">
    <property type="entry name" value="BIFUNCTIONAL UDP-N-ACETYLGLUCOSAMINE 2-EPIMERASE_N-ACETYLMANNOSAMINE KINASE"/>
    <property type="match status" value="1"/>
</dbReference>
<dbReference type="Proteomes" id="UP000307943">
    <property type="component" value="Unassembled WGS sequence"/>
</dbReference>
<dbReference type="AlphaFoldDB" id="A0A5C4SZG5"/>
<evidence type="ECO:0000256" key="1">
    <source>
        <dbReference type="ARBA" id="ARBA00006479"/>
    </source>
</evidence>
<dbReference type="PANTHER" id="PTHR18964">
    <property type="entry name" value="ROK (REPRESSOR, ORF, KINASE) FAMILY"/>
    <property type="match status" value="1"/>
</dbReference>
<dbReference type="SUPFAM" id="SSF53067">
    <property type="entry name" value="Actin-like ATPase domain"/>
    <property type="match status" value="1"/>
</dbReference>
<gene>
    <name evidence="2" type="ORF">FE784_35935</name>
</gene>
<comment type="caution">
    <text evidence="2">The sequence shown here is derived from an EMBL/GenBank/DDBJ whole genome shotgun (WGS) entry which is preliminary data.</text>
</comment>
<reference evidence="2 3" key="1">
    <citation type="submission" date="2019-05" db="EMBL/GenBank/DDBJ databases">
        <title>We sequenced the genome of Paenibacillus hemerocallicola KCTC 33185 for further insight into its adaptation and study the phylogeny of Paenibacillus.</title>
        <authorList>
            <person name="Narsing Rao M.P."/>
        </authorList>
    </citation>
    <scope>NUCLEOTIDE SEQUENCE [LARGE SCALE GENOMIC DNA]</scope>
    <source>
        <strain evidence="2 3">KCTC 33185</strain>
    </source>
</reference>
<proteinExistence type="inferred from homology"/>
<evidence type="ECO:0000313" key="3">
    <source>
        <dbReference type="Proteomes" id="UP000307943"/>
    </source>
</evidence>
<dbReference type="RefSeq" id="WP_139607064.1">
    <property type="nucleotide sequence ID" value="NZ_VDCQ01000083.1"/>
</dbReference>
<protein>
    <submittedName>
        <fullName evidence="2">ROK family protein</fullName>
    </submittedName>
</protein>
<organism evidence="2 3">
    <name type="scientific">Paenibacillus hemerocallicola</name>
    <dbReference type="NCBI Taxonomy" id="1172614"/>
    <lineage>
        <taxon>Bacteria</taxon>
        <taxon>Bacillati</taxon>
        <taxon>Bacillota</taxon>
        <taxon>Bacilli</taxon>
        <taxon>Bacillales</taxon>
        <taxon>Paenibacillaceae</taxon>
        <taxon>Paenibacillus</taxon>
    </lineage>
</organism>
<evidence type="ECO:0000313" key="2">
    <source>
        <dbReference type="EMBL" id="TNJ60497.1"/>
    </source>
</evidence>